<name>A0A0L0UY97_9BASI</name>
<dbReference type="Proteomes" id="UP000054564">
    <property type="component" value="Unassembled WGS sequence"/>
</dbReference>
<reference evidence="2" key="1">
    <citation type="submission" date="2014-03" db="EMBL/GenBank/DDBJ databases">
        <title>The Genome Sequence of Puccinia striiformis f. sp. tritici PST-78.</title>
        <authorList>
            <consortium name="The Broad Institute Genome Sequencing Platform"/>
            <person name="Cuomo C."/>
            <person name="Hulbert S."/>
            <person name="Chen X."/>
            <person name="Walker B."/>
            <person name="Young S.K."/>
            <person name="Zeng Q."/>
            <person name="Gargeya S."/>
            <person name="Fitzgerald M."/>
            <person name="Haas B."/>
            <person name="Abouelleil A."/>
            <person name="Alvarado L."/>
            <person name="Arachchi H.M."/>
            <person name="Berlin A.M."/>
            <person name="Chapman S.B."/>
            <person name="Goldberg J."/>
            <person name="Griggs A."/>
            <person name="Gujja S."/>
            <person name="Hansen M."/>
            <person name="Howarth C."/>
            <person name="Imamovic A."/>
            <person name="Larimer J."/>
            <person name="McCowan C."/>
            <person name="Montmayeur A."/>
            <person name="Murphy C."/>
            <person name="Neiman D."/>
            <person name="Pearson M."/>
            <person name="Priest M."/>
            <person name="Roberts A."/>
            <person name="Saif S."/>
            <person name="Shea T."/>
            <person name="Sisk P."/>
            <person name="Sykes S."/>
            <person name="Wortman J."/>
            <person name="Nusbaum C."/>
            <person name="Birren B."/>
        </authorList>
    </citation>
    <scope>NUCLEOTIDE SEQUENCE [LARGE SCALE GENOMIC DNA]</scope>
    <source>
        <strain evidence="2">race PST-78</strain>
    </source>
</reference>
<gene>
    <name evidence="1" type="ORF">PSTG_14601</name>
</gene>
<dbReference type="AlphaFoldDB" id="A0A0L0UY97"/>
<evidence type="ECO:0000313" key="1">
    <source>
        <dbReference type="EMBL" id="KNE92013.1"/>
    </source>
</evidence>
<keyword evidence="2" id="KW-1185">Reference proteome</keyword>
<proteinExistence type="predicted"/>
<sequence length="209" mass="23171">MESSGLHATADGLNVTEARCETGYQRAAAPVMWPLDSDPSGHFARGALSSWAIAQDPRSTDTITHKMTVKQPVMEGGPGLFRHIGCDMFLKTNRRRQFQTCLELLTKRLFWAAHQCCVAKKWTTAWKAQQSIMIIHKSAFKPAPNRTVRSIVRTGGWALIPTGPPSSHCGGIQREGEAHLLDRRPFDPIDTKGHQSYWVAQRLSIVPAG</sequence>
<comment type="caution">
    <text evidence="1">The sequence shown here is derived from an EMBL/GenBank/DDBJ whole genome shotgun (WGS) entry which is preliminary data.</text>
</comment>
<accession>A0A0L0UY97</accession>
<evidence type="ECO:0000313" key="2">
    <source>
        <dbReference type="Proteomes" id="UP000054564"/>
    </source>
</evidence>
<organism evidence="1 2">
    <name type="scientific">Puccinia striiformis f. sp. tritici PST-78</name>
    <dbReference type="NCBI Taxonomy" id="1165861"/>
    <lineage>
        <taxon>Eukaryota</taxon>
        <taxon>Fungi</taxon>
        <taxon>Dikarya</taxon>
        <taxon>Basidiomycota</taxon>
        <taxon>Pucciniomycotina</taxon>
        <taxon>Pucciniomycetes</taxon>
        <taxon>Pucciniales</taxon>
        <taxon>Pucciniaceae</taxon>
        <taxon>Puccinia</taxon>
    </lineage>
</organism>
<dbReference type="EMBL" id="AJIL01000179">
    <property type="protein sequence ID" value="KNE92013.1"/>
    <property type="molecule type" value="Genomic_DNA"/>
</dbReference>
<protein>
    <submittedName>
        <fullName evidence="1">Uncharacterized protein</fullName>
    </submittedName>
</protein>